<accession>J9GRL2</accession>
<gene>
    <name evidence="1" type="ORF">EVA_09106</name>
</gene>
<evidence type="ECO:0008006" key="2">
    <source>
        <dbReference type="Google" id="ProtNLM"/>
    </source>
</evidence>
<proteinExistence type="predicted"/>
<sequence>MNRQVLIPTQSVTDISNNAWSLIKNMQLSRIQINPITNEMTTDNGGTVLLQINGASAERAEILNLKAKDIVRIEYLDQPGVRYQAAAVINYIVKQRELGGSLVANANQNIGKYGIGQYTLAGNYNWVKSQLGVVLDYNRSYVQWTRENEYTYALPEGEVKRQETGIPTLYNDQTVNASVKYTLSEPDKYLFSATFRNRFNTVPNQFSDRQGYATTSNSEQETFFRDLSTWKENAPSLDLYYQRNLKHSQLLIFNVVGTMIDSKNTHDYSESVEGTPFSTIHSAIDGTKRSLIAEAVYEKDFGEKGVLNARIRHNQSRTENEYSGNVTSNVNLDFAESYLFVDYTYRKNGFSVNAGTSGKSNAVIRSYETARGIARA</sequence>
<name>J9GRL2_9ZZZZ</name>
<comment type="caution">
    <text evidence="1">The sequence shown here is derived from an EMBL/GenBank/DDBJ whole genome shotgun (WGS) entry which is preliminary data.</text>
</comment>
<dbReference type="SUPFAM" id="SSF56935">
    <property type="entry name" value="Porins"/>
    <property type="match status" value="1"/>
</dbReference>
<protein>
    <recommendedName>
        <fullName evidence="2">TonB-dependent receptor</fullName>
    </recommendedName>
</protein>
<dbReference type="EMBL" id="AMCI01002411">
    <property type="protein sequence ID" value="EJX02795.1"/>
    <property type="molecule type" value="Genomic_DNA"/>
</dbReference>
<organism evidence="1">
    <name type="scientific">gut metagenome</name>
    <dbReference type="NCBI Taxonomy" id="749906"/>
    <lineage>
        <taxon>unclassified sequences</taxon>
        <taxon>metagenomes</taxon>
        <taxon>organismal metagenomes</taxon>
    </lineage>
</organism>
<reference evidence="1" key="1">
    <citation type="journal article" date="2012" name="PLoS ONE">
        <title>Gene sets for utilization of primary and secondary nutrition supplies in the distal gut of endangered iberian lynx.</title>
        <authorList>
            <person name="Alcaide M."/>
            <person name="Messina E."/>
            <person name="Richter M."/>
            <person name="Bargiela R."/>
            <person name="Peplies J."/>
            <person name="Huws S.A."/>
            <person name="Newbold C.J."/>
            <person name="Golyshin P.N."/>
            <person name="Simon M.A."/>
            <person name="Lopez G."/>
            <person name="Yakimov M.M."/>
            <person name="Ferrer M."/>
        </authorList>
    </citation>
    <scope>NUCLEOTIDE SEQUENCE</scope>
</reference>
<evidence type="ECO:0000313" key="1">
    <source>
        <dbReference type="EMBL" id="EJX02795.1"/>
    </source>
</evidence>
<dbReference type="AlphaFoldDB" id="J9GRL2"/>